<reference evidence="4 5" key="1">
    <citation type="submission" date="2019-10" db="EMBL/GenBank/DDBJ databases">
        <title>Glycomyces albidus sp. nov., a novel actinomycete isolated from rhizosphere soil of wheat (Triticum aestivum L.).</title>
        <authorList>
            <person name="Qian L."/>
        </authorList>
    </citation>
    <scope>NUCLEOTIDE SEQUENCE [LARGE SCALE GENOMIC DNA]</scope>
    <source>
        <strain evidence="4 5">NEAU-7082</strain>
    </source>
</reference>
<proteinExistence type="predicted"/>
<evidence type="ECO:0000256" key="1">
    <source>
        <dbReference type="SAM" id="MobiDB-lite"/>
    </source>
</evidence>
<feature type="region of interest" description="Disordered" evidence="1">
    <location>
        <begin position="1"/>
        <end position="20"/>
    </location>
</feature>
<protein>
    <submittedName>
        <fullName evidence="4">DNA primase</fullName>
    </submittedName>
</protein>
<feature type="region of interest" description="Disordered" evidence="1">
    <location>
        <begin position="48"/>
        <end position="89"/>
    </location>
</feature>
<organism evidence="4 5">
    <name type="scientific">Glycomyces albidus</name>
    <dbReference type="NCBI Taxonomy" id="2656774"/>
    <lineage>
        <taxon>Bacteria</taxon>
        <taxon>Bacillati</taxon>
        <taxon>Actinomycetota</taxon>
        <taxon>Actinomycetes</taxon>
        <taxon>Glycomycetales</taxon>
        <taxon>Glycomycetaceae</taxon>
        <taxon>Glycomyces</taxon>
    </lineage>
</organism>
<dbReference type="InterPro" id="IPR025711">
    <property type="entry name" value="PepSY"/>
</dbReference>
<comment type="caution">
    <text evidence="4">The sequence shown here is derived from an EMBL/GenBank/DDBJ whole genome shotgun (WGS) entry which is preliminary data.</text>
</comment>
<feature type="compositionally biased region" description="Acidic residues" evidence="1">
    <location>
        <begin position="147"/>
        <end position="186"/>
    </location>
</feature>
<feature type="compositionally biased region" description="Acidic residues" evidence="1">
    <location>
        <begin position="66"/>
        <end position="82"/>
    </location>
</feature>
<gene>
    <name evidence="4" type="ORF">GFD30_07395</name>
</gene>
<dbReference type="Pfam" id="PF03413">
    <property type="entry name" value="PepSY"/>
    <property type="match status" value="1"/>
</dbReference>
<accession>A0A6L5G6Y7</accession>
<evidence type="ECO:0000256" key="2">
    <source>
        <dbReference type="SAM" id="SignalP"/>
    </source>
</evidence>
<keyword evidence="5" id="KW-1185">Reference proteome</keyword>
<name>A0A6L5G6Y7_9ACTN</name>
<evidence type="ECO:0000259" key="3">
    <source>
        <dbReference type="Pfam" id="PF03413"/>
    </source>
</evidence>
<evidence type="ECO:0000313" key="4">
    <source>
        <dbReference type="EMBL" id="MQM25395.1"/>
    </source>
</evidence>
<dbReference type="EMBL" id="WIAO01000006">
    <property type="protein sequence ID" value="MQM25395.1"/>
    <property type="molecule type" value="Genomic_DNA"/>
</dbReference>
<dbReference type="AlphaFoldDB" id="A0A6L5G6Y7"/>
<keyword evidence="2" id="KW-0732">Signal</keyword>
<dbReference type="Gene3D" id="3.10.450.40">
    <property type="match status" value="1"/>
</dbReference>
<feature type="domain" description="PepSY" evidence="3">
    <location>
        <begin position="89"/>
        <end position="146"/>
    </location>
</feature>
<feature type="chain" id="PRO_5038385762" evidence="2">
    <location>
        <begin position="46"/>
        <end position="186"/>
    </location>
</feature>
<dbReference type="Proteomes" id="UP000477750">
    <property type="component" value="Unassembled WGS sequence"/>
</dbReference>
<evidence type="ECO:0000313" key="5">
    <source>
        <dbReference type="Proteomes" id="UP000477750"/>
    </source>
</evidence>
<feature type="region of interest" description="Disordered" evidence="1">
    <location>
        <begin position="141"/>
        <end position="186"/>
    </location>
</feature>
<sequence>MNEQTPAQQPEAPKARRFTGRHRTLVIAGAAGVLLLGGGTAAAFAADFDDADDRREDNGASQTGLDLDDQYDDNGDGSDDDFQLPAGAIGEDAAAEAALTAVDGTVRDADLEGTAEAPVWIIDITDADGVEWDVAVDALDGTVLDSAQDDDSDDGSDDDDDRDDSDGDDNDDSDDGRDDTDDRGDD</sequence>
<feature type="signal peptide" evidence="2">
    <location>
        <begin position="1"/>
        <end position="45"/>
    </location>
</feature>
<dbReference type="RefSeq" id="WP_153024547.1">
    <property type="nucleotide sequence ID" value="NZ_WIAO01000006.1"/>
</dbReference>